<keyword evidence="3" id="KW-1015">Disulfide bond</keyword>
<organism evidence="7 8">
    <name type="scientific">Planctopirus hydrillae</name>
    <dbReference type="NCBI Taxonomy" id="1841610"/>
    <lineage>
        <taxon>Bacteria</taxon>
        <taxon>Pseudomonadati</taxon>
        <taxon>Planctomycetota</taxon>
        <taxon>Planctomycetia</taxon>
        <taxon>Planctomycetales</taxon>
        <taxon>Planctomycetaceae</taxon>
        <taxon>Planctopirus</taxon>
    </lineage>
</organism>
<evidence type="ECO:0000256" key="2">
    <source>
        <dbReference type="ARBA" id="ARBA00022748"/>
    </source>
</evidence>
<dbReference type="AlphaFoldDB" id="A0A1C3E8J3"/>
<dbReference type="GO" id="GO:0016491">
    <property type="term" value="F:oxidoreductase activity"/>
    <property type="evidence" value="ECO:0007669"/>
    <property type="project" value="InterPro"/>
</dbReference>
<accession>A0A1C3E8J3</accession>
<reference evidence="7 8" key="1">
    <citation type="submission" date="2016-05" db="EMBL/GenBank/DDBJ databases">
        <title>Genomic and physiological characterization of Planctopirus sp. isolated from fresh water lake.</title>
        <authorList>
            <person name="Subhash Y."/>
            <person name="Ramana C."/>
        </authorList>
    </citation>
    <scope>NUCLEOTIDE SEQUENCE [LARGE SCALE GENOMIC DNA]</scope>
    <source>
        <strain evidence="7 8">JC280</strain>
    </source>
</reference>
<feature type="domain" description="Thioredoxin" evidence="6">
    <location>
        <begin position="33"/>
        <end position="173"/>
    </location>
</feature>
<dbReference type="InterPro" id="IPR036249">
    <property type="entry name" value="Thioredoxin-like_sf"/>
</dbReference>
<evidence type="ECO:0000256" key="4">
    <source>
        <dbReference type="ARBA" id="ARBA00023284"/>
    </source>
</evidence>
<dbReference type="Proteomes" id="UP000094828">
    <property type="component" value="Unassembled WGS sequence"/>
</dbReference>
<dbReference type="RefSeq" id="WP_068849636.1">
    <property type="nucleotide sequence ID" value="NZ_LYDR01000128.1"/>
</dbReference>
<dbReference type="PANTHER" id="PTHR42852:SF6">
    <property type="entry name" value="THIOL:DISULFIDE INTERCHANGE PROTEIN DSBE"/>
    <property type="match status" value="1"/>
</dbReference>
<dbReference type="Pfam" id="PF08534">
    <property type="entry name" value="Redoxin"/>
    <property type="match status" value="1"/>
</dbReference>
<comment type="subcellular location">
    <subcellularLocation>
        <location evidence="1">Cell envelope</location>
    </subcellularLocation>
</comment>
<dbReference type="STRING" id="1841610.A6X21_08435"/>
<gene>
    <name evidence="7" type="ORF">A6X21_08435</name>
</gene>
<evidence type="ECO:0000256" key="1">
    <source>
        <dbReference type="ARBA" id="ARBA00004196"/>
    </source>
</evidence>
<feature type="transmembrane region" description="Helical" evidence="5">
    <location>
        <begin position="6"/>
        <end position="25"/>
    </location>
</feature>
<proteinExistence type="predicted"/>
<dbReference type="GO" id="GO:0017004">
    <property type="term" value="P:cytochrome complex assembly"/>
    <property type="evidence" value="ECO:0007669"/>
    <property type="project" value="UniProtKB-KW"/>
</dbReference>
<dbReference type="SUPFAM" id="SSF52833">
    <property type="entry name" value="Thioredoxin-like"/>
    <property type="match status" value="1"/>
</dbReference>
<name>A0A1C3E8J3_9PLAN</name>
<protein>
    <recommendedName>
        <fullName evidence="6">Thioredoxin domain-containing protein</fullName>
    </recommendedName>
</protein>
<dbReference type="OrthoDB" id="288837at2"/>
<evidence type="ECO:0000313" key="7">
    <source>
        <dbReference type="EMBL" id="ODA29469.1"/>
    </source>
</evidence>
<dbReference type="CDD" id="cd02966">
    <property type="entry name" value="TlpA_like_family"/>
    <property type="match status" value="1"/>
</dbReference>
<dbReference type="InterPro" id="IPR013766">
    <property type="entry name" value="Thioredoxin_domain"/>
</dbReference>
<keyword evidence="2" id="KW-0201">Cytochrome c-type biogenesis</keyword>
<dbReference type="PROSITE" id="PS51352">
    <property type="entry name" value="THIOREDOXIN_2"/>
    <property type="match status" value="1"/>
</dbReference>
<keyword evidence="5" id="KW-0812">Transmembrane</keyword>
<keyword evidence="4" id="KW-0676">Redox-active center</keyword>
<dbReference type="InterPro" id="IPR013740">
    <property type="entry name" value="Redoxin"/>
</dbReference>
<dbReference type="Gene3D" id="3.40.30.10">
    <property type="entry name" value="Glutaredoxin"/>
    <property type="match status" value="1"/>
</dbReference>
<keyword evidence="5" id="KW-1133">Transmembrane helix</keyword>
<sequence length="173" mass="19104">MSQRAFFYALAGVMIVVVIFTRIYFPTKSGGEFQRHGALPAFAEQGWINGPGPTAEELKGKVLVIDLWAFWCGPCKRAVPEIIALQKTFAPQGVVFLGVTNEGQERLKESEAFVKETAIPWPNAYGAESFFDELSVEGIPTILVVGRDGQIVWREHHPEGIEKAIETALAEVK</sequence>
<evidence type="ECO:0000259" key="6">
    <source>
        <dbReference type="PROSITE" id="PS51352"/>
    </source>
</evidence>
<keyword evidence="8" id="KW-1185">Reference proteome</keyword>
<evidence type="ECO:0000256" key="5">
    <source>
        <dbReference type="SAM" id="Phobius"/>
    </source>
</evidence>
<evidence type="ECO:0000313" key="8">
    <source>
        <dbReference type="Proteomes" id="UP000094828"/>
    </source>
</evidence>
<dbReference type="PANTHER" id="PTHR42852">
    <property type="entry name" value="THIOL:DISULFIDE INTERCHANGE PROTEIN DSBE"/>
    <property type="match status" value="1"/>
</dbReference>
<comment type="caution">
    <text evidence="7">The sequence shown here is derived from an EMBL/GenBank/DDBJ whole genome shotgun (WGS) entry which is preliminary data.</text>
</comment>
<dbReference type="GO" id="GO:0030313">
    <property type="term" value="C:cell envelope"/>
    <property type="evidence" value="ECO:0007669"/>
    <property type="project" value="UniProtKB-SubCell"/>
</dbReference>
<dbReference type="EMBL" id="LYDR01000128">
    <property type="protein sequence ID" value="ODA29469.1"/>
    <property type="molecule type" value="Genomic_DNA"/>
</dbReference>
<keyword evidence="5" id="KW-0472">Membrane</keyword>
<dbReference type="InterPro" id="IPR050553">
    <property type="entry name" value="Thioredoxin_ResA/DsbE_sf"/>
</dbReference>
<evidence type="ECO:0000256" key="3">
    <source>
        <dbReference type="ARBA" id="ARBA00023157"/>
    </source>
</evidence>